<dbReference type="Proteomes" id="UP000030475">
    <property type="component" value="Unassembled WGS sequence"/>
</dbReference>
<gene>
    <name evidence="1" type="ORF">Y036_3285</name>
</gene>
<protein>
    <submittedName>
        <fullName evidence="1">Uncharacterized protein</fullName>
    </submittedName>
</protein>
<dbReference type="AlphaFoldDB" id="A0AA40M9D8"/>
<dbReference type="KEGG" id="but:X994_196"/>
<evidence type="ECO:0000313" key="1">
    <source>
        <dbReference type="EMBL" id="KGX05466.1"/>
    </source>
</evidence>
<accession>A0AA40M9D8</accession>
<reference evidence="1 2" key="1">
    <citation type="submission" date="2014-08" db="EMBL/GenBank/DDBJ databases">
        <authorList>
            <person name="Bunnell A."/>
            <person name="Chain P.S."/>
            <person name="Chertkov O."/>
            <person name="Currie B.J."/>
            <person name="Daligault H.E."/>
            <person name="Davenport K.W."/>
            <person name="Davis C."/>
            <person name="Gleasner C.D."/>
            <person name="Johnson S.L."/>
            <person name="Kaestli M."/>
            <person name="Koren S."/>
            <person name="Kunde Y.A."/>
            <person name="Mayo M."/>
            <person name="McMurry K.K."/>
            <person name="Price E.P."/>
            <person name="Reitenga K.G."/>
            <person name="Robison R."/>
            <person name="Rosovitz M.J."/>
            <person name="Sarovich D.S."/>
            <person name="Teshima H."/>
        </authorList>
    </citation>
    <scope>NUCLEOTIDE SEQUENCE [LARGE SCALE GENOMIC DNA]</scope>
    <source>
        <strain evidence="1 2">MSHR44</strain>
    </source>
</reference>
<sequence length="176" mass="19870">MTCRYDSTEWLDVLYTSVRNTPGGVADAANHLTNRRGKGITPESLRLRLRGVGDSRLSMEMFELLIEWMQEKSEAEAHALDALHALNARFGLVAERVDDHHHATDGHEPGAMHLVTTTLHLQAHVGKVADDVTRALEDQRIDDREAEQIIATGRKGQRLFQRLIHAARNLAARRRR</sequence>
<dbReference type="RefSeq" id="WP_009944042.1">
    <property type="nucleotide sequence ID" value="NZ_AP028079.1"/>
</dbReference>
<evidence type="ECO:0000313" key="2">
    <source>
        <dbReference type="Proteomes" id="UP000030475"/>
    </source>
</evidence>
<dbReference type="GO" id="GO:0003677">
    <property type="term" value="F:DNA binding"/>
    <property type="evidence" value="ECO:0007669"/>
    <property type="project" value="InterPro"/>
</dbReference>
<dbReference type="InterPro" id="IPR009679">
    <property type="entry name" value="Phage_186_CII-like"/>
</dbReference>
<name>A0AA40M9D8_BURPE</name>
<comment type="caution">
    <text evidence="1">The sequence shown here is derived from an EMBL/GenBank/DDBJ whole genome shotgun (WGS) entry which is preliminary data.</text>
</comment>
<organism evidence="1 2">
    <name type="scientific">Burkholderia pseudomallei</name>
    <name type="common">Pseudomonas pseudomallei</name>
    <dbReference type="NCBI Taxonomy" id="28450"/>
    <lineage>
        <taxon>Bacteria</taxon>
        <taxon>Pseudomonadati</taxon>
        <taxon>Pseudomonadota</taxon>
        <taxon>Betaproteobacteria</taxon>
        <taxon>Burkholderiales</taxon>
        <taxon>Burkholderiaceae</taxon>
        <taxon>Burkholderia</taxon>
        <taxon>pseudomallei group</taxon>
    </lineage>
</organism>
<dbReference type="Pfam" id="PF06892">
    <property type="entry name" value="Phage_CP76"/>
    <property type="match status" value="1"/>
</dbReference>
<proteinExistence type="predicted"/>
<dbReference type="EMBL" id="JQIM01000010">
    <property type="protein sequence ID" value="KGX05466.1"/>
    <property type="molecule type" value="Genomic_DNA"/>
</dbReference>